<accession>A0AB36ZT16</accession>
<reference evidence="2 3" key="1">
    <citation type="submission" date="2018-02" db="EMBL/GenBank/DDBJ databases">
        <title>Subsurface microbial communities from deep shales in Ohio and West Virginia, USA.</title>
        <authorList>
            <person name="Wrighton K."/>
        </authorList>
    </citation>
    <scope>NUCLEOTIDE SEQUENCE [LARGE SCALE GENOMIC DNA]</scope>
    <source>
        <strain evidence="2 3">MARC-MIP3H16</strain>
    </source>
</reference>
<keyword evidence="1" id="KW-0472">Membrane</keyword>
<dbReference type="Proteomes" id="UP000239861">
    <property type="component" value="Unassembled WGS sequence"/>
</dbReference>
<name>A0AB36ZT16_9BACT</name>
<evidence type="ECO:0000256" key="1">
    <source>
        <dbReference type="SAM" id="Phobius"/>
    </source>
</evidence>
<proteinExistence type="predicted"/>
<dbReference type="AlphaFoldDB" id="A0AB36ZT16"/>
<dbReference type="EMBL" id="PTIW01000048">
    <property type="protein sequence ID" value="PPK57489.1"/>
    <property type="molecule type" value="Genomic_DNA"/>
</dbReference>
<feature type="transmembrane region" description="Helical" evidence="1">
    <location>
        <begin position="6"/>
        <end position="25"/>
    </location>
</feature>
<evidence type="ECO:0000313" key="3">
    <source>
        <dbReference type="Proteomes" id="UP000239861"/>
    </source>
</evidence>
<protein>
    <submittedName>
        <fullName evidence="2">Uncharacterized protein</fullName>
    </submittedName>
</protein>
<comment type="caution">
    <text evidence="2">The sequence shown here is derived from an EMBL/GenBank/DDBJ whole genome shotgun (WGS) entry which is preliminary data.</text>
</comment>
<sequence length="35" mass="4359">MDYTSSLIWLSVWPFVIYIAYRFCFKNAQKFDEEF</sequence>
<keyword evidence="1" id="KW-1133">Transmembrane helix</keyword>
<gene>
    <name evidence="2" type="ORF">B0F89_14812</name>
</gene>
<organism evidence="2 3">
    <name type="scientific">Malaciobacter marinus</name>
    <dbReference type="NCBI Taxonomy" id="505249"/>
    <lineage>
        <taxon>Bacteria</taxon>
        <taxon>Pseudomonadati</taxon>
        <taxon>Campylobacterota</taxon>
        <taxon>Epsilonproteobacteria</taxon>
        <taxon>Campylobacterales</taxon>
        <taxon>Arcobacteraceae</taxon>
        <taxon>Malaciobacter</taxon>
    </lineage>
</organism>
<evidence type="ECO:0000313" key="2">
    <source>
        <dbReference type="EMBL" id="PPK57489.1"/>
    </source>
</evidence>
<keyword evidence="1" id="KW-0812">Transmembrane</keyword>